<dbReference type="InterPro" id="IPR001763">
    <property type="entry name" value="Rhodanese-like_dom"/>
</dbReference>
<dbReference type="Pfam" id="PF00581">
    <property type="entry name" value="Rhodanese"/>
    <property type="match status" value="1"/>
</dbReference>
<dbReference type="EMBL" id="MXAN01000103">
    <property type="protein sequence ID" value="OPH33676.1"/>
    <property type="molecule type" value="Genomic_DNA"/>
</dbReference>
<dbReference type="Proteomes" id="UP000254107">
    <property type="component" value="Unassembled WGS sequence"/>
</dbReference>
<evidence type="ECO:0000313" key="4">
    <source>
        <dbReference type="EMBL" id="STY98848.1"/>
    </source>
</evidence>
<sequence>MERWFEFMGNHPFLFGLLFVLAIMFFSIESKRSGKKIAPQALGLLVNNDNATLIDIRPANKFATGHIAGSRNIPFTELKNHLSELQAMTTPIVFICDIGMQAGMAVQLVAKPNAMRLEGGIANYQAQGLPLVGVTDKKGKK</sequence>
<evidence type="ECO:0000259" key="2">
    <source>
        <dbReference type="PROSITE" id="PS50206"/>
    </source>
</evidence>
<dbReference type="PROSITE" id="PS50206">
    <property type="entry name" value="RHODANESE_3"/>
    <property type="match status" value="1"/>
</dbReference>
<dbReference type="GeneID" id="302268891"/>
<feature type="transmembrane region" description="Helical" evidence="1">
    <location>
        <begin position="12"/>
        <end position="28"/>
    </location>
</feature>
<evidence type="ECO:0000313" key="3">
    <source>
        <dbReference type="EMBL" id="OPH33676.1"/>
    </source>
</evidence>
<reference evidence="3" key="2">
    <citation type="submission" date="2017-03" db="EMBL/GenBank/DDBJ databases">
        <authorList>
            <person name="Afonso C.L."/>
            <person name="Miller P.J."/>
            <person name="Scott M.A."/>
            <person name="Spackman E."/>
            <person name="Goraichik I."/>
            <person name="Dimitrov K.M."/>
            <person name="Suarez D.L."/>
            <person name="Swayne D.E."/>
        </authorList>
    </citation>
    <scope>NUCLEOTIDE SEQUENCE</scope>
    <source>
        <strain evidence="3">CCUG 4441</strain>
    </source>
</reference>
<accession>A0A1V4GNG6</accession>
<keyword evidence="1" id="KW-1133">Transmembrane helix</keyword>
<dbReference type="RefSeq" id="WP_062498974.1">
    <property type="nucleotide sequence ID" value="NZ_MXAN01000103.1"/>
</dbReference>
<evidence type="ECO:0000256" key="1">
    <source>
        <dbReference type="SAM" id="Phobius"/>
    </source>
</evidence>
<evidence type="ECO:0000313" key="6">
    <source>
        <dbReference type="Proteomes" id="UP000254107"/>
    </source>
</evidence>
<keyword evidence="1" id="KW-0812">Transmembrane</keyword>
<dbReference type="AlphaFoldDB" id="A0A1V4GNG6"/>
<dbReference type="PANTHER" id="PTHR43031:SF18">
    <property type="entry name" value="RHODANESE-RELATED SULFURTRANSFERASES"/>
    <property type="match status" value="1"/>
</dbReference>
<evidence type="ECO:0000313" key="5">
    <source>
        <dbReference type="Proteomes" id="UP000191025"/>
    </source>
</evidence>
<dbReference type="InterPro" id="IPR050229">
    <property type="entry name" value="GlpE_sulfurtransferase"/>
</dbReference>
<dbReference type="Proteomes" id="UP000191025">
    <property type="component" value="Unassembled WGS sequence"/>
</dbReference>
<reference evidence="4 6" key="3">
    <citation type="submission" date="2018-06" db="EMBL/GenBank/DDBJ databases">
        <authorList>
            <consortium name="Pathogen Informatics"/>
            <person name="Doyle S."/>
        </authorList>
    </citation>
    <scope>NUCLEOTIDE SEQUENCE [LARGE SCALE GENOMIC DNA]</scope>
    <source>
        <strain evidence="4 6">NCTC7911</strain>
    </source>
</reference>
<dbReference type="EMBL" id="UGQC01000001">
    <property type="protein sequence ID" value="STY98848.1"/>
    <property type="molecule type" value="Genomic_DNA"/>
</dbReference>
<dbReference type="SUPFAM" id="SSF52821">
    <property type="entry name" value="Rhodanese/Cell cycle control phosphatase"/>
    <property type="match status" value="1"/>
</dbReference>
<dbReference type="SMART" id="SM00450">
    <property type="entry name" value="RHOD"/>
    <property type="match status" value="1"/>
</dbReference>
<dbReference type="InterPro" id="IPR036873">
    <property type="entry name" value="Rhodanese-like_dom_sf"/>
</dbReference>
<keyword evidence="1" id="KW-0472">Membrane</keyword>
<gene>
    <name evidence="4" type="primary">yibN</name>
    <name evidence="3" type="ORF">B5J94_12565</name>
    <name evidence="4" type="ORF">NCTC7911_00214</name>
</gene>
<dbReference type="CDD" id="cd00158">
    <property type="entry name" value="RHOD"/>
    <property type="match status" value="1"/>
</dbReference>
<proteinExistence type="predicted"/>
<dbReference type="Gene3D" id="3.40.250.10">
    <property type="entry name" value="Rhodanese-like domain"/>
    <property type="match status" value="1"/>
</dbReference>
<name>A0A1V4GNG6_MORLA</name>
<feature type="domain" description="Rhodanese" evidence="2">
    <location>
        <begin position="47"/>
        <end position="133"/>
    </location>
</feature>
<keyword evidence="6" id="KW-1185">Reference proteome</keyword>
<reference evidence="5" key="1">
    <citation type="submission" date="2017-03" db="EMBL/GenBank/DDBJ databases">
        <title>Draft genome sequence of Moraxella equi CCUG 4950T type strain.</title>
        <authorList>
            <person name="Salva-Serra F."/>
            <person name="Engstrom-Jakobsson H."/>
            <person name="Thorell K."/>
            <person name="Jaen-Luchoro D."/>
            <person name="Gonzales-Siles L."/>
            <person name="Karlsson R."/>
            <person name="Yazdan S."/>
            <person name="Boulund F."/>
            <person name="Johnning A."/>
            <person name="Engstrand L."/>
            <person name="Kristiansson E."/>
            <person name="Moore E."/>
        </authorList>
    </citation>
    <scope>NUCLEOTIDE SEQUENCE [LARGE SCALE GENOMIC DNA]</scope>
    <source>
        <strain evidence="5">CCUG 4441</strain>
    </source>
</reference>
<protein>
    <submittedName>
        <fullName evidence="4">Molybdopterin biosynthesis protein MoeB</fullName>
    </submittedName>
    <submittedName>
        <fullName evidence="3">Rhodanese</fullName>
    </submittedName>
</protein>
<dbReference type="PANTHER" id="PTHR43031">
    <property type="entry name" value="FAD-DEPENDENT OXIDOREDUCTASE"/>
    <property type="match status" value="1"/>
</dbReference>
<organism evidence="3 5">
    <name type="scientific">Moraxella lacunata</name>
    <dbReference type="NCBI Taxonomy" id="477"/>
    <lineage>
        <taxon>Bacteria</taxon>
        <taxon>Pseudomonadati</taxon>
        <taxon>Pseudomonadota</taxon>
        <taxon>Gammaproteobacteria</taxon>
        <taxon>Moraxellales</taxon>
        <taxon>Moraxellaceae</taxon>
        <taxon>Moraxella</taxon>
    </lineage>
</organism>